<dbReference type="Proteomes" id="UP001610444">
    <property type="component" value="Unassembled WGS sequence"/>
</dbReference>
<sequence length="286" mass="30169">MDMKISSLFRVANDVVLVTGGATGLGEMAAQAFVQNGARVIIASRKEEALKQTTDRLNSLGPGTCEYQVADLKDKAGCEALVRKINATTDRLSVLVNNTGVSWGAPYEDFPEHGWDKVMALNVKAVFYMSARIHSLLQRTATMESPSRIINIASVAGLQTLDVTAGDEGGVAAPGHGSFSYGASKAACIHLSKILASKLAPSHITVNCICPGLFPSRMTQFGISNYHNTLLSRQPTGRIGKPSDLAGLVLFLSSSASAHLTGNVLVLDGGSTVSGWGIEKPVLQKI</sequence>
<evidence type="ECO:0000256" key="1">
    <source>
        <dbReference type="ARBA" id="ARBA00006484"/>
    </source>
</evidence>
<proteinExistence type="inferred from homology"/>
<evidence type="ECO:0000313" key="4">
    <source>
        <dbReference type="EMBL" id="KAL2837384.1"/>
    </source>
</evidence>
<name>A0ABR4JBD7_9EURO</name>
<dbReference type="PRINTS" id="PR00081">
    <property type="entry name" value="GDHRDH"/>
</dbReference>
<dbReference type="InterPro" id="IPR036291">
    <property type="entry name" value="NAD(P)-bd_dom_sf"/>
</dbReference>
<dbReference type="InterPro" id="IPR002347">
    <property type="entry name" value="SDR_fam"/>
</dbReference>
<reference evidence="4 5" key="1">
    <citation type="submission" date="2024-07" db="EMBL/GenBank/DDBJ databases">
        <title>Section-level genome sequencing and comparative genomics of Aspergillus sections Usti and Cavernicolus.</title>
        <authorList>
            <consortium name="Lawrence Berkeley National Laboratory"/>
            <person name="Nybo J.L."/>
            <person name="Vesth T.C."/>
            <person name="Theobald S."/>
            <person name="Frisvad J.C."/>
            <person name="Larsen T.O."/>
            <person name="Kjaerboelling I."/>
            <person name="Rothschild-Mancinelli K."/>
            <person name="Lyhne E.K."/>
            <person name="Kogle M.E."/>
            <person name="Barry K."/>
            <person name="Clum A."/>
            <person name="Na H."/>
            <person name="Ledsgaard L."/>
            <person name="Lin J."/>
            <person name="Lipzen A."/>
            <person name="Kuo A."/>
            <person name="Riley R."/>
            <person name="Mondo S."/>
            <person name="LaButti K."/>
            <person name="Haridas S."/>
            <person name="Pangalinan J."/>
            <person name="Salamov A.A."/>
            <person name="Simmons B.A."/>
            <person name="Magnuson J.K."/>
            <person name="Chen J."/>
            <person name="Drula E."/>
            <person name="Henrissat B."/>
            <person name="Wiebenga A."/>
            <person name="Lubbers R.J."/>
            <person name="Gomes A.C."/>
            <person name="Macurrencykelacurrency M.R."/>
            <person name="Stajich J."/>
            <person name="Grigoriev I.V."/>
            <person name="Mortensen U.H."/>
            <person name="De vries R.P."/>
            <person name="Baker S.E."/>
            <person name="Andersen M.R."/>
        </authorList>
    </citation>
    <scope>NUCLEOTIDE SEQUENCE [LARGE SCALE GENOMIC DNA]</scope>
    <source>
        <strain evidence="4 5">CBS 756.74</strain>
    </source>
</reference>
<dbReference type="PRINTS" id="PR00080">
    <property type="entry name" value="SDRFAMILY"/>
</dbReference>
<evidence type="ECO:0000313" key="5">
    <source>
        <dbReference type="Proteomes" id="UP001610444"/>
    </source>
</evidence>
<protein>
    <submittedName>
        <fullName evidence="4">Uncharacterized protein</fullName>
    </submittedName>
</protein>
<organism evidence="4 5">
    <name type="scientific">Aspergillus pseudodeflectus</name>
    <dbReference type="NCBI Taxonomy" id="176178"/>
    <lineage>
        <taxon>Eukaryota</taxon>
        <taxon>Fungi</taxon>
        <taxon>Dikarya</taxon>
        <taxon>Ascomycota</taxon>
        <taxon>Pezizomycotina</taxon>
        <taxon>Eurotiomycetes</taxon>
        <taxon>Eurotiomycetidae</taxon>
        <taxon>Eurotiales</taxon>
        <taxon>Aspergillaceae</taxon>
        <taxon>Aspergillus</taxon>
        <taxon>Aspergillus subgen. Nidulantes</taxon>
    </lineage>
</organism>
<dbReference type="GeneID" id="98162529"/>
<dbReference type="SUPFAM" id="SSF51735">
    <property type="entry name" value="NAD(P)-binding Rossmann-fold domains"/>
    <property type="match status" value="1"/>
</dbReference>
<evidence type="ECO:0000256" key="3">
    <source>
        <dbReference type="ARBA" id="ARBA00023002"/>
    </source>
</evidence>
<dbReference type="Pfam" id="PF13561">
    <property type="entry name" value="adh_short_C2"/>
    <property type="match status" value="1"/>
</dbReference>
<evidence type="ECO:0000256" key="2">
    <source>
        <dbReference type="ARBA" id="ARBA00022857"/>
    </source>
</evidence>
<dbReference type="PANTHER" id="PTHR43618:SF8">
    <property type="entry name" value="7ALPHA-HYDROXYSTEROID DEHYDROGENASE"/>
    <property type="match status" value="1"/>
</dbReference>
<keyword evidence="2" id="KW-0521">NADP</keyword>
<dbReference type="InterPro" id="IPR052178">
    <property type="entry name" value="Sec_Metab_Biosynth_SDR"/>
</dbReference>
<comment type="caution">
    <text evidence="4">The sequence shown here is derived from an EMBL/GenBank/DDBJ whole genome shotgun (WGS) entry which is preliminary data.</text>
</comment>
<gene>
    <name evidence="4" type="ORF">BJX68DRAFT_273101</name>
</gene>
<accession>A0ABR4JBD7</accession>
<keyword evidence="5" id="KW-1185">Reference proteome</keyword>
<dbReference type="PANTHER" id="PTHR43618">
    <property type="entry name" value="7-ALPHA-HYDROXYSTEROID DEHYDROGENASE"/>
    <property type="match status" value="1"/>
</dbReference>
<dbReference type="RefSeq" id="XP_070892519.1">
    <property type="nucleotide sequence ID" value="XM_071047365.1"/>
</dbReference>
<comment type="similarity">
    <text evidence="1">Belongs to the short-chain dehydrogenases/reductases (SDR) family.</text>
</comment>
<dbReference type="Gene3D" id="3.40.50.720">
    <property type="entry name" value="NAD(P)-binding Rossmann-like Domain"/>
    <property type="match status" value="1"/>
</dbReference>
<dbReference type="EMBL" id="JBFXLR010000098">
    <property type="protein sequence ID" value="KAL2837384.1"/>
    <property type="molecule type" value="Genomic_DNA"/>
</dbReference>
<keyword evidence="3" id="KW-0560">Oxidoreductase</keyword>